<accession>A0A0L8FGI6</accession>
<dbReference type="AlphaFoldDB" id="A0A0L8FGI6"/>
<reference evidence="1" key="1">
    <citation type="submission" date="2015-07" db="EMBL/GenBank/DDBJ databases">
        <title>MeaNS - Measles Nucleotide Surveillance Program.</title>
        <authorList>
            <person name="Tran T."/>
            <person name="Druce J."/>
        </authorList>
    </citation>
    <scope>NUCLEOTIDE SEQUENCE</scope>
    <source>
        <strain evidence="1">UCB-OBI-ISO-001</strain>
        <tissue evidence="1">Gonad</tissue>
    </source>
</reference>
<name>A0A0L8FGI6_OCTBM</name>
<gene>
    <name evidence="1" type="ORF">OCBIM_22021586mg</name>
</gene>
<organism evidence="1">
    <name type="scientific">Octopus bimaculoides</name>
    <name type="common">California two-spotted octopus</name>
    <dbReference type="NCBI Taxonomy" id="37653"/>
    <lineage>
        <taxon>Eukaryota</taxon>
        <taxon>Metazoa</taxon>
        <taxon>Spiralia</taxon>
        <taxon>Lophotrochozoa</taxon>
        <taxon>Mollusca</taxon>
        <taxon>Cephalopoda</taxon>
        <taxon>Coleoidea</taxon>
        <taxon>Octopodiformes</taxon>
        <taxon>Octopoda</taxon>
        <taxon>Incirrata</taxon>
        <taxon>Octopodidae</taxon>
        <taxon>Octopus</taxon>
    </lineage>
</organism>
<evidence type="ECO:0000313" key="1">
    <source>
        <dbReference type="EMBL" id="KOF62813.1"/>
    </source>
</evidence>
<proteinExistence type="predicted"/>
<dbReference type="EMBL" id="KQ432245">
    <property type="protein sequence ID" value="KOF62813.1"/>
    <property type="molecule type" value="Genomic_DNA"/>
</dbReference>
<sequence length="52" mass="6051">MFHFFAIMFQDIKPEGDLSQTKIAHIQHGEPTTNKILKKLAENYQSDNAQQF</sequence>
<protein>
    <submittedName>
        <fullName evidence="1">Uncharacterized protein</fullName>
    </submittedName>
</protein>